<evidence type="ECO:0000313" key="1">
    <source>
        <dbReference type="EMBL" id="GMN69031.1"/>
    </source>
</evidence>
<dbReference type="EMBL" id="BTGU01000754">
    <property type="protein sequence ID" value="GMN69034.1"/>
    <property type="molecule type" value="Genomic_DNA"/>
</dbReference>
<dbReference type="AlphaFoldDB" id="A0AA88JCH6"/>
<keyword evidence="3" id="KW-1185">Reference proteome</keyword>
<name>A0AA88JCH6_FICCA</name>
<gene>
    <name evidence="1" type="ORF">TIFTF001_038080</name>
    <name evidence="2" type="ORF">TIFTF001_038086</name>
</gene>
<comment type="caution">
    <text evidence="2">The sequence shown here is derived from an EMBL/GenBank/DDBJ whole genome shotgun (WGS) entry which is preliminary data.</text>
</comment>
<evidence type="ECO:0000313" key="2">
    <source>
        <dbReference type="EMBL" id="GMN69034.1"/>
    </source>
</evidence>
<protein>
    <submittedName>
        <fullName evidence="2">Uncharacterized protein</fullName>
    </submittedName>
</protein>
<dbReference type="Proteomes" id="UP001187192">
    <property type="component" value="Unassembled WGS sequence"/>
</dbReference>
<proteinExistence type="predicted"/>
<evidence type="ECO:0000313" key="3">
    <source>
        <dbReference type="Proteomes" id="UP001187192"/>
    </source>
</evidence>
<sequence length="148" mass="16403">MLPSLGYISLLSLSLSSPSDNSDSVRTVNGAKHLLRSTPPRGVLQRRRNPDSQPEAHHRFLTGIAVLATTIFTDAILLSPLPLSSPCNLPSLSLSSPHKLDSTNSALPIPTPPTCRSGCQDFRKWRKLNRKKEREERRGRCLGKRKID</sequence>
<accession>A0AA88JCH6</accession>
<dbReference type="EMBL" id="BTGU01000753">
    <property type="protein sequence ID" value="GMN69031.1"/>
    <property type="molecule type" value="Genomic_DNA"/>
</dbReference>
<organism evidence="2 3">
    <name type="scientific">Ficus carica</name>
    <name type="common">Common fig</name>
    <dbReference type="NCBI Taxonomy" id="3494"/>
    <lineage>
        <taxon>Eukaryota</taxon>
        <taxon>Viridiplantae</taxon>
        <taxon>Streptophyta</taxon>
        <taxon>Embryophyta</taxon>
        <taxon>Tracheophyta</taxon>
        <taxon>Spermatophyta</taxon>
        <taxon>Magnoliopsida</taxon>
        <taxon>eudicotyledons</taxon>
        <taxon>Gunneridae</taxon>
        <taxon>Pentapetalae</taxon>
        <taxon>rosids</taxon>
        <taxon>fabids</taxon>
        <taxon>Rosales</taxon>
        <taxon>Moraceae</taxon>
        <taxon>Ficeae</taxon>
        <taxon>Ficus</taxon>
    </lineage>
</organism>
<reference evidence="2" key="1">
    <citation type="submission" date="2023-07" db="EMBL/GenBank/DDBJ databases">
        <title>draft genome sequence of fig (Ficus carica).</title>
        <authorList>
            <person name="Takahashi T."/>
            <person name="Nishimura K."/>
        </authorList>
    </citation>
    <scope>NUCLEOTIDE SEQUENCE</scope>
</reference>